<dbReference type="Proteomes" id="UP000290289">
    <property type="component" value="Chromosome 9"/>
</dbReference>
<sequence length="242" mass="26611">MGSCVSVHKDADSVMKLRLSIGSKTDNKLVIPPFPVKDDKLTANIDRQIADLPLKSQWSPPLSATAATTTTTFRDYGSKEDTFFDTRPWLDSDCEDDFYSVNGDFTPSRGNTPVHHNLPAGSPLINKTPFENRTPVSIPVPSPTPIEKKKKLLELFQESSKDDEYPNNEVKPPTAHNLPPKSVNGTNSVGSSERTINGDVQTEIEMEKPFRTSPCCLPSLVSCRSSSHRKKMSPTIPVGDKA</sequence>
<proteinExistence type="predicted"/>
<organism evidence="2 3">
    <name type="scientific">Malus domestica</name>
    <name type="common">Apple</name>
    <name type="synonym">Pyrus malus</name>
    <dbReference type="NCBI Taxonomy" id="3750"/>
    <lineage>
        <taxon>Eukaryota</taxon>
        <taxon>Viridiplantae</taxon>
        <taxon>Streptophyta</taxon>
        <taxon>Embryophyta</taxon>
        <taxon>Tracheophyta</taxon>
        <taxon>Spermatophyta</taxon>
        <taxon>Magnoliopsida</taxon>
        <taxon>eudicotyledons</taxon>
        <taxon>Gunneridae</taxon>
        <taxon>Pentapetalae</taxon>
        <taxon>rosids</taxon>
        <taxon>fabids</taxon>
        <taxon>Rosales</taxon>
        <taxon>Rosaceae</taxon>
        <taxon>Amygdaloideae</taxon>
        <taxon>Maleae</taxon>
        <taxon>Malus</taxon>
    </lineage>
</organism>
<dbReference type="PANTHER" id="PTHR34280:SF2">
    <property type="entry name" value="OS01G0920100 PROTEIN"/>
    <property type="match status" value="1"/>
</dbReference>
<protein>
    <submittedName>
        <fullName evidence="2">Uncharacterized protein</fullName>
    </submittedName>
</protein>
<feature type="region of interest" description="Disordered" evidence="1">
    <location>
        <begin position="124"/>
        <end position="145"/>
    </location>
</feature>
<accession>A0A498J121</accession>
<evidence type="ECO:0000256" key="1">
    <source>
        <dbReference type="SAM" id="MobiDB-lite"/>
    </source>
</evidence>
<keyword evidence="3" id="KW-1185">Reference proteome</keyword>
<dbReference type="EMBL" id="RDQH01000335">
    <property type="protein sequence ID" value="RXH89268.1"/>
    <property type="molecule type" value="Genomic_DNA"/>
</dbReference>
<name>A0A498J121_MALDO</name>
<evidence type="ECO:0000313" key="3">
    <source>
        <dbReference type="Proteomes" id="UP000290289"/>
    </source>
</evidence>
<evidence type="ECO:0000313" key="2">
    <source>
        <dbReference type="EMBL" id="RXH89268.1"/>
    </source>
</evidence>
<gene>
    <name evidence="2" type="ORF">DVH24_031625</name>
</gene>
<feature type="compositionally biased region" description="Polar residues" evidence="1">
    <location>
        <begin position="183"/>
        <end position="200"/>
    </location>
</feature>
<comment type="caution">
    <text evidence="2">The sequence shown here is derived from an EMBL/GenBank/DDBJ whole genome shotgun (WGS) entry which is preliminary data.</text>
</comment>
<dbReference type="AlphaFoldDB" id="A0A498J121"/>
<feature type="region of interest" description="Disordered" evidence="1">
    <location>
        <begin position="159"/>
        <end position="202"/>
    </location>
</feature>
<feature type="region of interest" description="Disordered" evidence="1">
    <location>
        <begin position="221"/>
        <end position="242"/>
    </location>
</feature>
<dbReference type="InterPro" id="IPR038947">
    <property type="entry name" value="At3g27210-like"/>
</dbReference>
<dbReference type="PANTHER" id="PTHR34280">
    <property type="entry name" value="OS01G0920100 PROTEIN"/>
    <property type="match status" value="1"/>
</dbReference>
<reference evidence="2 3" key="1">
    <citation type="submission" date="2018-10" db="EMBL/GenBank/DDBJ databases">
        <title>A high-quality apple genome assembly.</title>
        <authorList>
            <person name="Hu J."/>
        </authorList>
    </citation>
    <scope>NUCLEOTIDE SEQUENCE [LARGE SCALE GENOMIC DNA]</scope>
    <source>
        <strain evidence="3">cv. HFTH1</strain>
        <tissue evidence="2">Young leaf</tissue>
    </source>
</reference>